<evidence type="ECO:0008006" key="5">
    <source>
        <dbReference type="Google" id="ProtNLM"/>
    </source>
</evidence>
<sequence length="128" mass="14942">MAEDRALIDIVLRYQELMKQLVPTVKTAADWAPLADFVATDQFERVGTFLEVQDWQQYTQMLTDWVSRIDTFETTVRRISQVGNLVYFEIEERHLRHGATLVVNSLTVFEFTDDATICHLNVYLQQGR</sequence>
<dbReference type="EMBL" id="LQOP01000020">
    <property type="protein sequence ID" value="ORV24633.1"/>
    <property type="molecule type" value="Genomic_DNA"/>
</dbReference>
<dbReference type="Proteomes" id="UP000193811">
    <property type="component" value="Unassembled WGS sequence"/>
</dbReference>
<evidence type="ECO:0000313" key="1">
    <source>
        <dbReference type="EMBL" id="CQD16513.1"/>
    </source>
</evidence>
<dbReference type="Proteomes" id="UP000182227">
    <property type="component" value="Unassembled WGS sequence"/>
</dbReference>
<dbReference type="RefSeq" id="WP_085141432.1">
    <property type="nucleotide sequence ID" value="NZ_JACKVA010000009.1"/>
</dbReference>
<gene>
    <name evidence="2" type="ORF">AWB98_20520</name>
    <name evidence="1" type="ORF">BN970_03516</name>
</gene>
<evidence type="ECO:0000313" key="4">
    <source>
        <dbReference type="Proteomes" id="UP000193811"/>
    </source>
</evidence>
<reference evidence="1 3" key="1">
    <citation type="submission" date="2015-03" db="EMBL/GenBank/DDBJ databases">
        <authorList>
            <person name="Murphy D."/>
        </authorList>
    </citation>
    <scope>NUCLEOTIDE SEQUENCE [LARGE SCALE GENOMIC DNA]</scope>
    <source>
        <strain evidence="1 3">D16</strain>
    </source>
</reference>
<dbReference type="AlphaFoldDB" id="A0A0U1DH89"/>
<accession>A0A0U1DH89</accession>
<protein>
    <recommendedName>
        <fullName evidence="5">SnoaL-like domain-containing protein</fullName>
    </recommendedName>
</protein>
<name>A0A0U1DH89_9MYCO</name>
<dbReference type="InterPro" id="IPR032710">
    <property type="entry name" value="NTF2-like_dom_sf"/>
</dbReference>
<organism evidence="1 3">
    <name type="scientific">Mycolicibacterium conceptionense</name>
    <dbReference type="NCBI Taxonomy" id="451644"/>
    <lineage>
        <taxon>Bacteria</taxon>
        <taxon>Bacillati</taxon>
        <taxon>Actinomycetota</taxon>
        <taxon>Actinomycetes</taxon>
        <taxon>Mycobacteriales</taxon>
        <taxon>Mycobacteriaceae</taxon>
        <taxon>Mycolicibacterium</taxon>
    </lineage>
</organism>
<evidence type="ECO:0000313" key="3">
    <source>
        <dbReference type="Proteomes" id="UP000182227"/>
    </source>
</evidence>
<dbReference type="EMBL" id="CTEF01000002">
    <property type="protein sequence ID" value="CQD16513.1"/>
    <property type="molecule type" value="Genomic_DNA"/>
</dbReference>
<dbReference type="SUPFAM" id="SSF54427">
    <property type="entry name" value="NTF2-like"/>
    <property type="match status" value="1"/>
</dbReference>
<dbReference type="GeneID" id="44297862"/>
<keyword evidence="4" id="KW-1185">Reference proteome</keyword>
<reference evidence="2 4" key="2">
    <citation type="submission" date="2016-01" db="EMBL/GenBank/DDBJ databases">
        <title>The new phylogeny of the genus Mycobacterium.</title>
        <authorList>
            <person name="Tarcisio F."/>
            <person name="Conor M."/>
            <person name="Antonella G."/>
            <person name="Elisabetta G."/>
            <person name="Giulia F.S."/>
            <person name="Sara T."/>
            <person name="Anna F."/>
            <person name="Clotilde B."/>
            <person name="Roberto B."/>
            <person name="Veronica D.S."/>
            <person name="Fabio R."/>
            <person name="Monica P."/>
            <person name="Olivier J."/>
            <person name="Enrico T."/>
            <person name="Nicola S."/>
        </authorList>
    </citation>
    <scope>NUCLEOTIDE SEQUENCE [LARGE SCALE GENOMIC DNA]</scope>
    <source>
        <strain evidence="2 4">CCUG 50187</strain>
    </source>
</reference>
<proteinExistence type="predicted"/>
<evidence type="ECO:0000313" key="2">
    <source>
        <dbReference type="EMBL" id="ORV24633.1"/>
    </source>
</evidence>
<dbReference type="Gene3D" id="3.10.450.50">
    <property type="match status" value="1"/>
</dbReference>